<dbReference type="AlphaFoldDB" id="A0AAD9RWT9"/>
<name>A0AAD9RWT9_9HYME</name>
<evidence type="ECO:0000313" key="3">
    <source>
        <dbReference type="Proteomes" id="UP001258017"/>
    </source>
</evidence>
<evidence type="ECO:0000313" key="2">
    <source>
        <dbReference type="EMBL" id="KAK2586928.1"/>
    </source>
</evidence>
<dbReference type="EMBL" id="JAIFRP010000010">
    <property type="protein sequence ID" value="KAK2586928.1"/>
    <property type="molecule type" value="Genomic_DNA"/>
</dbReference>
<gene>
    <name evidence="2" type="ORF">KPH14_009858</name>
</gene>
<organism evidence="2 3">
    <name type="scientific">Odynerus spinipes</name>
    <dbReference type="NCBI Taxonomy" id="1348599"/>
    <lineage>
        <taxon>Eukaryota</taxon>
        <taxon>Metazoa</taxon>
        <taxon>Ecdysozoa</taxon>
        <taxon>Arthropoda</taxon>
        <taxon>Hexapoda</taxon>
        <taxon>Insecta</taxon>
        <taxon>Pterygota</taxon>
        <taxon>Neoptera</taxon>
        <taxon>Endopterygota</taxon>
        <taxon>Hymenoptera</taxon>
        <taxon>Apocrita</taxon>
        <taxon>Aculeata</taxon>
        <taxon>Vespoidea</taxon>
        <taxon>Vespidae</taxon>
        <taxon>Eumeninae</taxon>
        <taxon>Odynerus</taxon>
    </lineage>
</organism>
<feature type="compositionally biased region" description="Basic and acidic residues" evidence="1">
    <location>
        <begin position="52"/>
        <end position="63"/>
    </location>
</feature>
<reference evidence="2" key="1">
    <citation type="submission" date="2021-08" db="EMBL/GenBank/DDBJ databases">
        <authorList>
            <person name="Misof B."/>
            <person name="Oliver O."/>
            <person name="Podsiadlowski L."/>
            <person name="Donath A."/>
            <person name="Peters R."/>
            <person name="Mayer C."/>
            <person name="Rust J."/>
            <person name="Gunkel S."/>
            <person name="Lesny P."/>
            <person name="Martin S."/>
            <person name="Oeyen J.P."/>
            <person name="Petersen M."/>
            <person name="Panagiotis P."/>
            <person name="Wilbrandt J."/>
            <person name="Tanja T."/>
        </authorList>
    </citation>
    <scope>NUCLEOTIDE SEQUENCE</scope>
    <source>
        <strain evidence="2">GBR_01_08_01A</strain>
        <tissue evidence="2">Thorax + abdomen</tissue>
    </source>
</reference>
<dbReference type="Proteomes" id="UP001258017">
    <property type="component" value="Unassembled WGS sequence"/>
</dbReference>
<proteinExistence type="predicted"/>
<keyword evidence="3" id="KW-1185">Reference proteome</keyword>
<sequence>MDRIRRDRWFFDDPKWAGRTPRPLTRGETDGWIRESFLEDEYLPVDQAPGMQEKEDTPDRSKQAESYATGK</sequence>
<feature type="region of interest" description="Disordered" evidence="1">
    <location>
        <begin position="42"/>
        <end position="71"/>
    </location>
</feature>
<protein>
    <submittedName>
        <fullName evidence="2">Uncharacterized protein</fullName>
    </submittedName>
</protein>
<accession>A0AAD9RWT9</accession>
<reference evidence="2" key="2">
    <citation type="journal article" date="2023" name="Commun. Biol.">
        <title>Intrasexual cuticular hydrocarbon dimorphism in a wasp sheds light on hydrocarbon biosynthesis genes in Hymenoptera.</title>
        <authorList>
            <person name="Moris V.C."/>
            <person name="Podsiadlowski L."/>
            <person name="Martin S."/>
            <person name="Oeyen J.P."/>
            <person name="Donath A."/>
            <person name="Petersen M."/>
            <person name="Wilbrandt J."/>
            <person name="Misof B."/>
            <person name="Liedtke D."/>
            <person name="Thamm M."/>
            <person name="Scheiner R."/>
            <person name="Schmitt T."/>
            <person name="Niehuis O."/>
        </authorList>
    </citation>
    <scope>NUCLEOTIDE SEQUENCE</scope>
    <source>
        <strain evidence="2">GBR_01_08_01A</strain>
    </source>
</reference>
<evidence type="ECO:0000256" key="1">
    <source>
        <dbReference type="SAM" id="MobiDB-lite"/>
    </source>
</evidence>
<comment type="caution">
    <text evidence="2">The sequence shown here is derived from an EMBL/GenBank/DDBJ whole genome shotgun (WGS) entry which is preliminary data.</text>
</comment>